<protein>
    <submittedName>
        <fullName evidence="7">UPF0042 nucleotide-binding protein</fullName>
    </submittedName>
</protein>
<proteinExistence type="inferred from homology"/>
<name>A0A3E0H7A5_9GAMM</name>
<keyword evidence="3 4" id="KW-0342">GTP-binding</keyword>
<feature type="domain" description="RapZ C-terminal" evidence="6">
    <location>
        <begin position="166"/>
        <end position="284"/>
    </location>
</feature>
<organism evidence="7 8">
    <name type="scientific">Paraperlucidibaca baekdonensis</name>
    <dbReference type="NCBI Taxonomy" id="748120"/>
    <lineage>
        <taxon>Bacteria</taxon>
        <taxon>Pseudomonadati</taxon>
        <taxon>Pseudomonadota</taxon>
        <taxon>Gammaproteobacteria</taxon>
        <taxon>Moraxellales</taxon>
        <taxon>Moraxellaceae</taxon>
        <taxon>Paraperlucidibaca</taxon>
    </lineage>
</organism>
<feature type="domain" description="RapZ-like N-terminal" evidence="5">
    <location>
        <begin position="1"/>
        <end position="158"/>
    </location>
</feature>
<dbReference type="SUPFAM" id="SSF52540">
    <property type="entry name" value="P-loop containing nucleoside triphosphate hydrolases"/>
    <property type="match status" value="1"/>
</dbReference>
<accession>A0A3E0H7A5</accession>
<dbReference type="InterPro" id="IPR027417">
    <property type="entry name" value="P-loop_NTPase"/>
</dbReference>
<evidence type="ECO:0000259" key="6">
    <source>
        <dbReference type="Pfam" id="PF22740"/>
    </source>
</evidence>
<evidence type="ECO:0000256" key="3">
    <source>
        <dbReference type="ARBA" id="ARBA00023134"/>
    </source>
</evidence>
<dbReference type="OrthoDB" id="9784461at2"/>
<dbReference type="Proteomes" id="UP000256774">
    <property type="component" value="Unassembled WGS sequence"/>
</dbReference>
<dbReference type="InterPro" id="IPR053931">
    <property type="entry name" value="RapZ_C"/>
</dbReference>
<dbReference type="Pfam" id="PF22740">
    <property type="entry name" value="PapZ_C"/>
    <property type="match status" value="1"/>
</dbReference>
<keyword evidence="2 4" id="KW-0067">ATP-binding</keyword>
<evidence type="ECO:0000313" key="7">
    <source>
        <dbReference type="EMBL" id="REH38716.1"/>
    </source>
</evidence>
<dbReference type="NCBIfam" id="NF003828">
    <property type="entry name" value="PRK05416.1"/>
    <property type="match status" value="1"/>
</dbReference>
<evidence type="ECO:0000256" key="4">
    <source>
        <dbReference type="HAMAP-Rule" id="MF_00636"/>
    </source>
</evidence>
<reference evidence="7 8" key="1">
    <citation type="submission" date="2018-08" db="EMBL/GenBank/DDBJ databases">
        <title>Genomic Encyclopedia of Type Strains, Phase IV (KMG-IV): sequencing the most valuable type-strain genomes for metagenomic binning, comparative biology and taxonomic classification.</title>
        <authorList>
            <person name="Goeker M."/>
        </authorList>
    </citation>
    <scope>NUCLEOTIDE SEQUENCE [LARGE SCALE GENOMIC DNA]</scope>
    <source>
        <strain evidence="7 8">DSM 26022</strain>
    </source>
</reference>
<gene>
    <name evidence="7" type="ORF">DFR26_0877</name>
</gene>
<evidence type="ECO:0000259" key="5">
    <source>
        <dbReference type="Pfam" id="PF03668"/>
    </source>
</evidence>
<dbReference type="InterPro" id="IPR053930">
    <property type="entry name" value="RapZ-like_N"/>
</dbReference>
<sequence>MKLVIVSGRSGSGKSTALHQLEDLGYYCVDNLPVALLPELVANFLQENTKTNQGLAVGIDARNRPADIARYGDIATTLTAQNTRPDVVYLDARDDILLARFSATRRRHPLSSDSRSLDEAIAFERKLLDPLASRAVLQLDTTTLTVHELRENLRTRFADPSTTQRSVLLESFGFKHGVPLDTDLVFDVRCLPNPHWEMSLRHLTGLDQPVADYLTDHPLVEALFNDIESFLNKWLPELQANDRSYVTVAIGCTGGQHRSVYMVERLAQVSTNSLGKLQVRHRELTRQGPL</sequence>
<keyword evidence="1 4" id="KW-0547">Nucleotide-binding</keyword>
<dbReference type="RefSeq" id="WP_116207749.1">
    <property type="nucleotide sequence ID" value="NZ_QUNR01000002.1"/>
</dbReference>
<dbReference type="EMBL" id="QUNR01000002">
    <property type="protein sequence ID" value="REH38716.1"/>
    <property type="molecule type" value="Genomic_DNA"/>
</dbReference>
<dbReference type="Gene3D" id="3.40.50.300">
    <property type="entry name" value="P-loop containing nucleotide triphosphate hydrolases"/>
    <property type="match status" value="1"/>
</dbReference>
<comment type="caution">
    <text evidence="7">The sequence shown here is derived from an EMBL/GenBank/DDBJ whole genome shotgun (WGS) entry which is preliminary data.</text>
</comment>
<evidence type="ECO:0000256" key="1">
    <source>
        <dbReference type="ARBA" id="ARBA00022741"/>
    </source>
</evidence>
<dbReference type="InterPro" id="IPR005337">
    <property type="entry name" value="RapZ-like"/>
</dbReference>
<dbReference type="PIRSF" id="PIRSF005052">
    <property type="entry name" value="P-loopkin"/>
    <property type="match status" value="1"/>
</dbReference>
<dbReference type="AlphaFoldDB" id="A0A3E0H7A5"/>
<dbReference type="Pfam" id="PF03668">
    <property type="entry name" value="RapZ-like_N"/>
    <property type="match status" value="1"/>
</dbReference>
<dbReference type="PANTHER" id="PTHR30448">
    <property type="entry name" value="RNASE ADAPTER PROTEIN RAPZ"/>
    <property type="match status" value="1"/>
</dbReference>
<dbReference type="GO" id="GO:0005525">
    <property type="term" value="F:GTP binding"/>
    <property type="evidence" value="ECO:0007669"/>
    <property type="project" value="UniProtKB-UniRule"/>
</dbReference>
<keyword evidence="8" id="KW-1185">Reference proteome</keyword>
<feature type="binding site" evidence="4">
    <location>
        <begin position="60"/>
        <end position="63"/>
    </location>
    <ligand>
        <name>GTP</name>
        <dbReference type="ChEBI" id="CHEBI:37565"/>
    </ligand>
</feature>
<dbReference type="PANTHER" id="PTHR30448:SF0">
    <property type="entry name" value="RNASE ADAPTER PROTEIN RAPZ"/>
    <property type="match status" value="1"/>
</dbReference>
<dbReference type="GO" id="GO:0005524">
    <property type="term" value="F:ATP binding"/>
    <property type="evidence" value="ECO:0007669"/>
    <property type="project" value="UniProtKB-UniRule"/>
</dbReference>
<evidence type="ECO:0000256" key="2">
    <source>
        <dbReference type="ARBA" id="ARBA00022840"/>
    </source>
</evidence>
<dbReference type="HAMAP" id="MF_00636">
    <property type="entry name" value="RapZ_like"/>
    <property type="match status" value="1"/>
</dbReference>
<feature type="binding site" evidence="4">
    <location>
        <begin position="8"/>
        <end position="15"/>
    </location>
    <ligand>
        <name>ATP</name>
        <dbReference type="ChEBI" id="CHEBI:30616"/>
    </ligand>
</feature>
<evidence type="ECO:0000313" key="8">
    <source>
        <dbReference type="Proteomes" id="UP000256774"/>
    </source>
</evidence>